<gene>
    <name evidence="4" type="ORF">FTUN_0898</name>
</gene>
<dbReference type="RefSeq" id="WP_171469589.1">
    <property type="nucleotide sequence ID" value="NZ_CP053452.2"/>
</dbReference>
<sequence length="585" mass="62912">MSVWMHVRAAAVGGAAVAAAWAVVALAAPAQQPIPTPMPSLKFKIAPYFPNVPGAGEVKTASATQEGEKLPPIDTTIQDENVEPAQFKQPAGRQPAGTPPRAPASGPRQDVTDPPYPIVTIRVRVPADMVPGDDIKYVITVQNVSTADAHSVTVRNPLAAEVESVQKADPEPDKMLSVPAKQVVWALGTLKGGASKTLTLVLRHKANVTELKNLAYVKYEYGEAVTTKIAKPTIKVSKTAPKQTVQDEAFTVRVQIENTGKVAADHVRVVENLPASAQVEAVTAGGRKTPEKDGQQWEWGITKLQPGERKVIEYRVTAREAKAVLATTSIGGDRLVADRPAEVRTEVLVPGLELKLTGPPTSGPVKAGESAKYEITVRNTGTLPSTNVKVTGTLPADCKPTMKTDGGQVFRDSIVWKVPRLEPGEAQSFRFAIKANTPGRRVVVASASDARGIKAEQTVPTLFEGVAALVWETDFDTHTVQVSRKGMFTVKVKNHGGEAARNVRLQLDVPDEVTVVQMTPKTPINGSTLVFTTESIPAYGEETYTITFEGKKADQAWFKIRMTADCLGDRPMQTEKMVEVIGKPR</sequence>
<dbReference type="NCBIfam" id="TIGR01451">
    <property type="entry name" value="B_ant_repeat"/>
    <property type="match status" value="2"/>
</dbReference>
<accession>A0A6M5YK82</accession>
<dbReference type="Gene3D" id="2.60.40.10">
    <property type="entry name" value="Immunoglobulins"/>
    <property type="match status" value="3"/>
</dbReference>
<feature type="domain" description="DUF11" evidence="3">
    <location>
        <begin position="127"/>
        <end position="218"/>
    </location>
</feature>
<feature type="domain" description="DUF11" evidence="3">
    <location>
        <begin position="356"/>
        <end position="449"/>
    </location>
</feature>
<dbReference type="InterPro" id="IPR051172">
    <property type="entry name" value="Chlamydia_OmcB"/>
</dbReference>
<feature type="region of interest" description="Disordered" evidence="1">
    <location>
        <begin position="59"/>
        <end position="78"/>
    </location>
</feature>
<evidence type="ECO:0000256" key="1">
    <source>
        <dbReference type="SAM" id="MobiDB-lite"/>
    </source>
</evidence>
<evidence type="ECO:0000259" key="3">
    <source>
        <dbReference type="Pfam" id="PF01345"/>
    </source>
</evidence>
<feature type="chain" id="PRO_5026837096" description="DUF11 domain-containing protein" evidence="2">
    <location>
        <begin position="28"/>
        <end position="585"/>
    </location>
</feature>
<proteinExistence type="predicted"/>
<feature type="region of interest" description="Disordered" evidence="1">
    <location>
        <begin position="86"/>
        <end position="115"/>
    </location>
</feature>
<evidence type="ECO:0000313" key="4">
    <source>
        <dbReference type="EMBL" id="QJW93392.1"/>
    </source>
</evidence>
<evidence type="ECO:0000256" key="2">
    <source>
        <dbReference type="SAM" id="SignalP"/>
    </source>
</evidence>
<dbReference type="PANTHER" id="PTHR34819">
    <property type="entry name" value="LARGE CYSTEINE-RICH PERIPLASMIC PROTEIN OMCB"/>
    <property type="match status" value="1"/>
</dbReference>
<protein>
    <recommendedName>
        <fullName evidence="3">DUF11 domain-containing protein</fullName>
    </recommendedName>
</protein>
<dbReference type="InterPro" id="IPR013783">
    <property type="entry name" value="Ig-like_fold"/>
</dbReference>
<dbReference type="EMBL" id="CP053452">
    <property type="protein sequence ID" value="QJW93392.1"/>
    <property type="molecule type" value="Genomic_DNA"/>
</dbReference>
<dbReference type="AlphaFoldDB" id="A0A6M5YK82"/>
<dbReference type="Proteomes" id="UP000503447">
    <property type="component" value="Chromosome"/>
</dbReference>
<dbReference type="InterPro" id="IPR047589">
    <property type="entry name" value="DUF11_rpt"/>
</dbReference>
<keyword evidence="2" id="KW-0732">Signal</keyword>
<feature type="signal peptide" evidence="2">
    <location>
        <begin position="1"/>
        <end position="27"/>
    </location>
</feature>
<evidence type="ECO:0000313" key="5">
    <source>
        <dbReference type="Proteomes" id="UP000503447"/>
    </source>
</evidence>
<feature type="domain" description="DUF11" evidence="3">
    <location>
        <begin position="474"/>
        <end position="551"/>
    </location>
</feature>
<dbReference type="Pfam" id="PF01345">
    <property type="entry name" value="DUF11"/>
    <property type="match status" value="4"/>
</dbReference>
<name>A0A6M5YK82_9BACT</name>
<keyword evidence="5" id="KW-1185">Reference proteome</keyword>
<organism evidence="4 5">
    <name type="scientific">Frigoriglobus tundricola</name>
    <dbReference type="NCBI Taxonomy" id="2774151"/>
    <lineage>
        <taxon>Bacteria</taxon>
        <taxon>Pseudomonadati</taxon>
        <taxon>Planctomycetota</taxon>
        <taxon>Planctomycetia</taxon>
        <taxon>Gemmatales</taxon>
        <taxon>Gemmataceae</taxon>
        <taxon>Frigoriglobus</taxon>
    </lineage>
</organism>
<dbReference type="KEGG" id="ftj:FTUN_0898"/>
<dbReference type="InterPro" id="IPR001434">
    <property type="entry name" value="OmcB-like_DUF11"/>
</dbReference>
<reference evidence="5" key="1">
    <citation type="submission" date="2020-05" db="EMBL/GenBank/DDBJ databases">
        <title>Frigoriglobus tundricola gen. nov., sp. nov., a psychrotolerant cellulolytic planctomycete of the family Gemmataceae with two divergent copies of 16S rRNA gene.</title>
        <authorList>
            <person name="Kulichevskaya I.S."/>
            <person name="Ivanova A.A."/>
            <person name="Naumoff D.G."/>
            <person name="Beletsky A.V."/>
            <person name="Rijpstra W.I.C."/>
            <person name="Sinninghe Damste J.S."/>
            <person name="Mardanov A.V."/>
            <person name="Ravin N.V."/>
            <person name="Dedysh S.N."/>
        </authorList>
    </citation>
    <scope>NUCLEOTIDE SEQUENCE [LARGE SCALE GENOMIC DNA]</scope>
    <source>
        <strain evidence="5">PL17</strain>
    </source>
</reference>
<feature type="domain" description="DUF11" evidence="3">
    <location>
        <begin position="234"/>
        <end position="332"/>
    </location>
</feature>